<sequence>MFNIAYMYEHGLGVTRNFYTAERFYAIASKLEMNAKMLISLVLFRIRIKSIWQTIINSIKAFINLFMSIFSTTLIEAISKNGFDLIVEERETIFIIMAAIIIVIITRTHLH</sequence>
<feature type="transmembrane region" description="Helical" evidence="1">
    <location>
        <begin position="58"/>
        <end position="78"/>
    </location>
</feature>
<dbReference type="SUPFAM" id="SSF81901">
    <property type="entry name" value="HCP-like"/>
    <property type="match status" value="1"/>
</dbReference>
<protein>
    <submittedName>
        <fullName evidence="2">Protein sel-1 homolog 2 (Trinotate prediction)</fullName>
    </submittedName>
</protein>
<dbReference type="EMBL" id="GHBR01007820">
    <property type="protein sequence ID" value="NDJ99118.1"/>
    <property type="molecule type" value="Transcribed_RNA"/>
</dbReference>
<organism evidence="2">
    <name type="scientific">Myxobolus squamalis</name>
    <name type="common">Myxosporean</name>
    <dbReference type="NCBI Taxonomy" id="59785"/>
    <lineage>
        <taxon>Eukaryota</taxon>
        <taxon>Metazoa</taxon>
        <taxon>Cnidaria</taxon>
        <taxon>Myxozoa</taxon>
        <taxon>Myxosporea</taxon>
        <taxon>Bivalvulida</taxon>
        <taxon>Platysporina</taxon>
        <taxon>Myxobolidae</taxon>
        <taxon>Myxobolus</taxon>
    </lineage>
</organism>
<reference evidence="2" key="1">
    <citation type="submission" date="2018-11" db="EMBL/GenBank/DDBJ databases">
        <title>Myxobolus squamalis genome and transcriptome.</title>
        <authorList>
            <person name="Yahalomi D."/>
            <person name="Atkinson S.D."/>
            <person name="Neuhof M."/>
            <person name="Chang E.S."/>
            <person name="Philippe H."/>
            <person name="Cartwright P."/>
            <person name="Bartholomew J.L."/>
            <person name="Huchon D."/>
        </authorList>
    </citation>
    <scope>NUCLEOTIDE SEQUENCE</scope>
    <source>
        <strain evidence="2">71B08</strain>
        <tissue evidence="2">Whole</tissue>
    </source>
</reference>
<name>A0A6B2G511_MYXSQ</name>
<dbReference type="AlphaFoldDB" id="A0A6B2G511"/>
<evidence type="ECO:0000256" key="1">
    <source>
        <dbReference type="SAM" id="Phobius"/>
    </source>
</evidence>
<feature type="transmembrane region" description="Helical" evidence="1">
    <location>
        <begin position="93"/>
        <end position="110"/>
    </location>
</feature>
<evidence type="ECO:0000313" key="2">
    <source>
        <dbReference type="EMBL" id="NDJ99118.1"/>
    </source>
</evidence>
<proteinExistence type="predicted"/>
<keyword evidence="1" id="KW-0472">Membrane</keyword>
<accession>A0A6B2G511</accession>
<keyword evidence="1" id="KW-1133">Transmembrane helix</keyword>
<keyword evidence="1" id="KW-0812">Transmembrane</keyword>